<dbReference type="InterPro" id="IPR024079">
    <property type="entry name" value="MetalloPept_cat_dom_sf"/>
</dbReference>
<accession>A0AAP2C968</accession>
<sequence length="639" mass="69192">MRLDPAELDPGRDPARDLDAHVNARWREATVRPADRAAWDSFSILQAHTEQVLAGLAQAASEDRDAVGAARAVGRVWRAGLDLDARERAGLAPLRPRLEAIAALRTPDEVAAFIDDAHAAGEDLLWRPAVAPDPEAPARPLLGLHPARLTLPDRDDLLDPARRGQRRRRLARAHLRGLLLRAGLCRDQARAQAAAALDLDVALAAALPSPRERDVAAFHQPLSWTDAARRLAPWRLAPCLAAAGVAPPARLSLAVPGFHARAAGLLRERPVEAWRAWLRARLLDLHARHLDADLRARYQRFHGRALRGRARPPEWRQVLEDLDLDLGDALSELYVARAVDGGLRPRMQAVFDGLRTAFLARIDAARWLGERGRRHARAKIAGMRAALVAPECWPDWHGFDTGNDGYAGLLAEARRRARTRLLQRLAAGVGAAWDMPAHRVNARYDPARNRIVVPAALLQPPFLDGVDPAALYGGIGAVMAHEMTHALDDQGRRFDAAGRLAEDAWDASDRAAFDARLAALRAAFEGRGLGDGLRLDGALIAGELVADFGGLAIAHDALRAVLRAGGAGDAERAAADRRFFIAWAVLWRQCLSVEERRLRASVDPHPPAALRADAPARALPAFAAAFGGDAGTGAGLGVW</sequence>
<dbReference type="InterPro" id="IPR008753">
    <property type="entry name" value="Peptidase_M13_N"/>
</dbReference>
<dbReference type="PANTHER" id="PTHR11733">
    <property type="entry name" value="ZINC METALLOPROTEASE FAMILY M13 NEPRILYSIN-RELATED"/>
    <property type="match status" value="1"/>
</dbReference>
<feature type="domain" description="Peptidase M13 C-terminal" evidence="7">
    <location>
        <begin position="441"/>
        <end position="627"/>
    </location>
</feature>
<name>A0AAP2C968_9GAMM</name>
<keyword evidence="4" id="KW-0378">Hydrolase</keyword>
<dbReference type="Gene3D" id="1.10.1380.10">
    <property type="entry name" value="Neutral endopeptidase , domain2"/>
    <property type="match status" value="1"/>
</dbReference>
<dbReference type="PROSITE" id="PS51885">
    <property type="entry name" value="NEPRILYSIN"/>
    <property type="match status" value="1"/>
</dbReference>
<evidence type="ECO:0000313" key="10">
    <source>
        <dbReference type="Proteomes" id="UP000675747"/>
    </source>
</evidence>
<keyword evidence="3" id="KW-0479">Metal-binding</keyword>
<evidence type="ECO:0000256" key="1">
    <source>
        <dbReference type="ARBA" id="ARBA00001947"/>
    </source>
</evidence>
<dbReference type="PRINTS" id="PR00786">
    <property type="entry name" value="NEPRILYSIN"/>
</dbReference>
<organism evidence="9 10">
    <name type="scientific">Coralloluteibacterium stylophorae</name>
    <dbReference type="NCBI Taxonomy" id="1776034"/>
    <lineage>
        <taxon>Bacteria</taxon>
        <taxon>Pseudomonadati</taxon>
        <taxon>Pseudomonadota</taxon>
        <taxon>Gammaproteobacteria</taxon>
        <taxon>Lysobacterales</taxon>
        <taxon>Lysobacteraceae</taxon>
        <taxon>Coralloluteibacterium</taxon>
    </lineage>
</organism>
<evidence type="ECO:0000256" key="6">
    <source>
        <dbReference type="ARBA" id="ARBA00023049"/>
    </source>
</evidence>
<dbReference type="InterPro" id="IPR018497">
    <property type="entry name" value="Peptidase_M13_C"/>
</dbReference>
<dbReference type="GO" id="GO:0046872">
    <property type="term" value="F:metal ion binding"/>
    <property type="evidence" value="ECO:0007669"/>
    <property type="project" value="UniProtKB-KW"/>
</dbReference>
<dbReference type="GO" id="GO:0016485">
    <property type="term" value="P:protein processing"/>
    <property type="evidence" value="ECO:0007669"/>
    <property type="project" value="TreeGrafter"/>
</dbReference>
<dbReference type="Pfam" id="PF01431">
    <property type="entry name" value="Peptidase_M13"/>
    <property type="match status" value="1"/>
</dbReference>
<evidence type="ECO:0000256" key="4">
    <source>
        <dbReference type="ARBA" id="ARBA00022801"/>
    </source>
</evidence>
<dbReference type="CDD" id="cd08662">
    <property type="entry name" value="M13"/>
    <property type="match status" value="1"/>
</dbReference>
<keyword evidence="5" id="KW-0862">Zinc</keyword>
<keyword evidence="2" id="KW-0645">Protease</keyword>
<keyword evidence="10" id="KW-1185">Reference proteome</keyword>
<dbReference type="PANTHER" id="PTHR11733:SF241">
    <property type="entry name" value="GH26575P-RELATED"/>
    <property type="match status" value="1"/>
</dbReference>
<dbReference type="RefSeq" id="WP_213173535.1">
    <property type="nucleotide sequence ID" value="NZ_JAGQFT020000003.1"/>
</dbReference>
<dbReference type="InterPro" id="IPR042089">
    <property type="entry name" value="Peptidase_M13_dom_2"/>
</dbReference>
<dbReference type="GO" id="GO:0005886">
    <property type="term" value="C:plasma membrane"/>
    <property type="evidence" value="ECO:0007669"/>
    <property type="project" value="TreeGrafter"/>
</dbReference>
<feature type="domain" description="Peptidase M13 N-terminal" evidence="8">
    <location>
        <begin position="14"/>
        <end position="385"/>
    </location>
</feature>
<evidence type="ECO:0000256" key="5">
    <source>
        <dbReference type="ARBA" id="ARBA00022833"/>
    </source>
</evidence>
<dbReference type="InterPro" id="IPR000718">
    <property type="entry name" value="Peptidase_M13"/>
</dbReference>
<evidence type="ECO:0000259" key="8">
    <source>
        <dbReference type="Pfam" id="PF05649"/>
    </source>
</evidence>
<keyword evidence="6" id="KW-0482">Metalloprotease</keyword>
<protein>
    <submittedName>
        <fullName evidence="9">M13 family metallopeptidase</fullName>
    </submittedName>
</protein>
<evidence type="ECO:0000259" key="7">
    <source>
        <dbReference type="Pfam" id="PF01431"/>
    </source>
</evidence>
<dbReference type="GO" id="GO:0004222">
    <property type="term" value="F:metalloendopeptidase activity"/>
    <property type="evidence" value="ECO:0007669"/>
    <property type="project" value="InterPro"/>
</dbReference>
<evidence type="ECO:0000256" key="3">
    <source>
        <dbReference type="ARBA" id="ARBA00022723"/>
    </source>
</evidence>
<dbReference type="AlphaFoldDB" id="A0AAP2C968"/>
<comment type="caution">
    <text evidence="9">The sequence shown here is derived from an EMBL/GenBank/DDBJ whole genome shotgun (WGS) entry which is preliminary data.</text>
</comment>
<gene>
    <name evidence="9" type="ORF">KB893_005595</name>
</gene>
<dbReference type="Pfam" id="PF05649">
    <property type="entry name" value="Peptidase_M13_N"/>
    <property type="match status" value="1"/>
</dbReference>
<evidence type="ECO:0000256" key="2">
    <source>
        <dbReference type="ARBA" id="ARBA00022670"/>
    </source>
</evidence>
<dbReference type="Proteomes" id="UP000675747">
    <property type="component" value="Unassembled WGS sequence"/>
</dbReference>
<dbReference type="EMBL" id="JAGQFT020000003">
    <property type="protein sequence ID" value="MBS7456608.1"/>
    <property type="molecule type" value="Genomic_DNA"/>
</dbReference>
<evidence type="ECO:0000313" key="9">
    <source>
        <dbReference type="EMBL" id="MBS7456608.1"/>
    </source>
</evidence>
<reference evidence="9 10" key="1">
    <citation type="journal article" date="2021" name="Microbiol. Resour. Announc.">
        <title>Draft Genome Sequence of Coralloluteibacterium stylophorae LMG 29479T.</title>
        <authorList>
            <person name="Karlyshev A.V."/>
            <person name="Kudryashova E.B."/>
            <person name="Ariskina E.V."/>
            <person name="Conroy A.P."/>
            <person name="Abidueva E.Y."/>
        </authorList>
    </citation>
    <scope>NUCLEOTIDE SEQUENCE [LARGE SCALE GENOMIC DNA]</scope>
    <source>
        <strain evidence="9 10">LMG 29479</strain>
    </source>
</reference>
<proteinExistence type="predicted"/>
<dbReference type="SUPFAM" id="SSF55486">
    <property type="entry name" value="Metalloproteases ('zincins'), catalytic domain"/>
    <property type="match status" value="1"/>
</dbReference>
<dbReference type="Gene3D" id="3.40.390.10">
    <property type="entry name" value="Collagenase (Catalytic Domain)"/>
    <property type="match status" value="1"/>
</dbReference>
<comment type="cofactor">
    <cofactor evidence="1">
        <name>Zn(2+)</name>
        <dbReference type="ChEBI" id="CHEBI:29105"/>
    </cofactor>
</comment>